<feature type="chain" id="PRO_5043977817" evidence="1">
    <location>
        <begin position="18"/>
        <end position="273"/>
    </location>
</feature>
<name>A0AAV5TAV8_9BILA</name>
<keyword evidence="3" id="KW-1185">Reference proteome</keyword>
<evidence type="ECO:0000256" key="1">
    <source>
        <dbReference type="SAM" id="SignalP"/>
    </source>
</evidence>
<accession>A0AAV5TAV8</accession>
<comment type="caution">
    <text evidence="2">The sequence shown here is derived from an EMBL/GenBank/DDBJ whole genome shotgun (WGS) entry which is preliminary data.</text>
</comment>
<keyword evidence="1" id="KW-0732">Signal</keyword>
<reference evidence="2" key="1">
    <citation type="submission" date="2023-10" db="EMBL/GenBank/DDBJ databases">
        <title>Genome assembly of Pristionchus species.</title>
        <authorList>
            <person name="Yoshida K."/>
            <person name="Sommer R.J."/>
        </authorList>
    </citation>
    <scope>NUCLEOTIDE SEQUENCE</scope>
    <source>
        <strain evidence="2">RS0144</strain>
    </source>
</reference>
<protein>
    <submittedName>
        <fullName evidence="2">Uncharacterized protein</fullName>
    </submittedName>
</protein>
<feature type="signal peptide" evidence="1">
    <location>
        <begin position="1"/>
        <end position="17"/>
    </location>
</feature>
<organism evidence="2 3">
    <name type="scientific">Pristionchus entomophagus</name>
    <dbReference type="NCBI Taxonomy" id="358040"/>
    <lineage>
        <taxon>Eukaryota</taxon>
        <taxon>Metazoa</taxon>
        <taxon>Ecdysozoa</taxon>
        <taxon>Nematoda</taxon>
        <taxon>Chromadorea</taxon>
        <taxon>Rhabditida</taxon>
        <taxon>Rhabditina</taxon>
        <taxon>Diplogasteromorpha</taxon>
        <taxon>Diplogasteroidea</taxon>
        <taxon>Neodiplogasteridae</taxon>
        <taxon>Pristionchus</taxon>
    </lineage>
</organism>
<evidence type="ECO:0000313" key="2">
    <source>
        <dbReference type="EMBL" id="GMS92682.1"/>
    </source>
</evidence>
<evidence type="ECO:0000313" key="3">
    <source>
        <dbReference type="Proteomes" id="UP001432027"/>
    </source>
</evidence>
<dbReference type="AlphaFoldDB" id="A0AAV5TAV8"/>
<dbReference type="Proteomes" id="UP001432027">
    <property type="component" value="Unassembled WGS sequence"/>
</dbReference>
<gene>
    <name evidence="2" type="ORF">PENTCL1PPCAC_14857</name>
</gene>
<sequence length="273" mass="30675">MLPALFLLGFLLNPALANEETTASDTITESSTESNTKSKNWCTAERNGNFALCPDTAVENWNITNVFVTAVTNTVHADEKRQLTNDYLKKVFAANCKWPERQLLLPVINVSTWGAQTDSTKWPFGMFGNQSSFANDVSGAVHLIVATSERWRPLLLEFTKKWNITDDSLPSVNLSITATLIKYQKEMWIPTHLSNLAMDLSNTIRLMTSCPKPNELSEKEFLMRAYYNSQFASASPANCELTYRDEPEPDSSPRMSLLTSLVTFLVSAHLMFQ</sequence>
<dbReference type="EMBL" id="BTSX01000004">
    <property type="protein sequence ID" value="GMS92682.1"/>
    <property type="molecule type" value="Genomic_DNA"/>
</dbReference>
<proteinExistence type="predicted"/>